<dbReference type="FlyBase" id="FBgn0051224">
    <property type="gene designation" value="CG31224"/>
</dbReference>
<dbReference type="EMBL" id="AY095015">
    <property type="protein sequence ID" value="AAM11343.1"/>
    <property type="molecule type" value="mRNA"/>
</dbReference>
<dbReference type="OrthoDB" id="10249535at2759"/>
<proteinExistence type="evidence at transcript level"/>
<gene>
    <name evidence="1" type="primary">CG7696</name>
    <name evidence="2" type="ORF">CG31224</name>
</gene>
<organism evidence="1">
    <name type="scientific">Drosophila melanogaster</name>
    <name type="common">Fruit fly</name>
    <dbReference type="NCBI Taxonomy" id="7227"/>
    <lineage>
        <taxon>Eukaryota</taxon>
        <taxon>Metazoa</taxon>
        <taxon>Ecdysozoa</taxon>
        <taxon>Arthropoda</taxon>
        <taxon>Hexapoda</taxon>
        <taxon>Insecta</taxon>
        <taxon>Pterygota</taxon>
        <taxon>Neoptera</taxon>
        <taxon>Endopterygota</taxon>
        <taxon>Diptera</taxon>
        <taxon>Brachycera</taxon>
        <taxon>Muscomorpha</taxon>
        <taxon>Ephydroidea</taxon>
        <taxon>Drosophilidae</taxon>
        <taxon>Drosophila</taxon>
        <taxon>Sophophora</taxon>
    </lineage>
</organism>
<protein>
    <submittedName>
        <fullName evidence="1">GM01045p</fullName>
    </submittedName>
</protein>
<dbReference type="AGR" id="FB:FBgn0051224"/>
<evidence type="ECO:0000313" key="1">
    <source>
        <dbReference type="EMBL" id="AAM11343.1"/>
    </source>
</evidence>
<sequence length="38" mass="4489">MRTCIIIRKQTNENKTILKYLQLTIKISMRTNGKNPIL</sequence>
<evidence type="ECO:0000313" key="2">
    <source>
        <dbReference type="FlyBase" id="FBgn0051224"/>
    </source>
</evidence>
<dbReference type="AlphaFoldDB" id="Q8T3J8"/>
<accession>Q8T3J8</accession>
<reference evidence="1" key="1">
    <citation type="submission" date="2002-04" db="EMBL/GenBank/DDBJ databases">
        <authorList>
            <person name="Stapleton M."/>
            <person name="Brokstein P."/>
            <person name="Hong L."/>
            <person name="Agbayani A."/>
            <person name="Carlson J."/>
            <person name="Champe M."/>
            <person name="Chavez C."/>
            <person name="Dorsett V."/>
            <person name="Dresnek D."/>
            <person name="Farfan D."/>
            <person name="Frise E."/>
            <person name="George R."/>
            <person name="Gonzalez M."/>
            <person name="Guarin H."/>
            <person name="Kronmiller B."/>
            <person name="Li P."/>
            <person name="Liao G."/>
            <person name="Miranda A."/>
            <person name="Mungall C.J."/>
            <person name="Nunoo J."/>
            <person name="Pacleb J."/>
            <person name="Paragas V."/>
            <person name="Park S."/>
            <person name="Patel S."/>
            <person name="Phouanenavong S."/>
            <person name="Wan K."/>
            <person name="Yu C."/>
            <person name="Lewis S.E."/>
            <person name="Rubin G.M."/>
            <person name="Celniker S."/>
        </authorList>
    </citation>
    <scope>NUCLEOTIDE SEQUENCE</scope>
</reference>
<name>Q8T3J8_DROME</name>